<dbReference type="RefSeq" id="XP_007321761.1">
    <property type="nucleotide sequence ID" value="XM_007321699.1"/>
</dbReference>
<protein>
    <submittedName>
        <fullName evidence="1">Uncharacterized protein</fullName>
    </submittedName>
</protein>
<gene>
    <name evidence="1" type="ORF">SERLADRAFT_441193</name>
</gene>
<dbReference type="KEGG" id="sla:SERLADRAFT_441193"/>
<organism>
    <name type="scientific">Serpula lacrymans var. lacrymans (strain S7.9)</name>
    <name type="common">Dry rot fungus</name>
    <dbReference type="NCBI Taxonomy" id="578457"/>
    <lineage>
        <taxon>Eukaryota</taxon>
        <taxon>Fungi</taxon>
        <taxon>Dikarya</taxon>
        <taxon>Basidiomycota</taxon>
        <taxon>Agaricomycotina</taxon>
        <taxon>Agaricomycetes</taxon>
        <taxon>Agaricomycetidae</taxon>
        <taxon>Boletales</taxon>
        <taxon>Coniophorineae</taxon>
        <taxon>Serpulaceae</taxon>
        <taxon>Serpula</taxon>
    </lineage>
</organism>
<dbReference type="HOGENOM" id="CLU_2759387_0_0_1"/>
<dbReference type="GeneID" id="18815501"/>
<accession>F8P5T8</accession>
<name>F8P5T8_SERL9</name>
<dbReference type="EMBL" id="GL945438">
    <property type="protein sequence ID" value="EGO21975.1"/>
    <property type="molecule type" value="Genomic_DNA"/>
</dbReference>
<reference evidence="1" key="1">
    <citation type="submission" date="2011-04" db="EMBL/GenBank/DDBJ databases">
        <title>Evolution of plant cell wall degrading machinery underlies the functional diversity of forest fungi.</title>
        <authorList>
            <consortium name="US DOE Joint Genome Institute (JGI-PGF)"/>
            <person name="Eastwood D.C."/>
            <person name="Floudas D."/>
            <person name="Binder M."/>
            <person name="Majcherczyk A."/>
            <person name="Schneider P."/>
            <person name="Aerts A."/>
            <person name="Asiegbu F.O."/>
            <person name="Baker S.E."/>
            <person name="Barry K."/>
            <person name="Bendiksby M."/>
            <person name="Blumentritt M."/>
            <person name="Coutinho P.M."/>
            <person name="Cullen D."/>
            <person name="Cullen D."/>
            <person name="Gathman A."/>
            <person name="Goodell B."/>
            <person name="Henrissat B."/>
            <person name="Ihrmark K."/>
            <person name="Kauserud H."/>
            <person name="Kohler A."/>
            <person name="LaButti K."/>
            <person name="Lapidus A."/>
            <person name="Lavin J.L."/>
            <person name="Lee Y.-H."/>
            <person name="Lindquist E."/>
            <person name="Lilly W."/>
            <person name="Lucas S."/>
            <person name="Morin E."/>
            <person name="Murat C."/>
            <person name="Oguiza J.A."/>
            <person name="Park J."/>
            <person name="Pisabarro A.G."/>
            <person name="Riley R."/>
            <person name="Rosling A."/>
            <person name="Salamov A."/>
            <person name="Schmidt O."/>
            <person name="Schmutz J."/>
            <person name="Skrede I."/>
            <person name="Stenlid J."/>
            <person name="Wiebenga A."/>
            <person name="Xie X."/>
            <person name="Kues U."/>
            <person name="Hibbett D.S."/>
            <person name="Hoffmeister D."/>
            <person name="Hogberg N."/>
            <person name="Martin F."/>
            <person name="Grigoriev I.V."/>
            <person name="Watkinson S.C."/>
        </authorList>
    </citation>
    <scope>NUCLEOTIDE SEQUENCE</scope>
    <source>
        <strain evidence="1">S7.9</strain>
    </source>
</reference>
<sequence length="70" mass="7634">MTNFSLGGLAIPGLELKVFCSVSERRMKLHVVQADLPPSTQASARMTPLHCEHSPKSLGATYQNQKHSAE</sequence>
<proteinExistence type="predicted"/>
<dbReference type="AlphaFoldDB" id="F8P5T8"/>
<evidence type="ECO:0000313" key="1">
    <source>
        <dbReference type="EMBL" id="EGO21975.1"/>
    </source>
</evidence>
<dbReference type="Proteomes" id="UP000008064">
    <property type="component" value="Unassembled WGS sequence"/>
</dbReference>